<name>A0ABU2M2E6_9ACTN</name>
<dbReference type="EMBL" id="JAVREP010000001">
    <property type="protein sequence ID" value="MDT0326821.1"/>
    <property type="molecule type" value="Genomic_DNA"/>
</dbReference>
<organism evidence="2 3">
    <name type="scientific">Nocardiopsis lambiniae</name>
    <dbReference type="NCBI Taxonomy" id="3075539"/>
    <lineage>
        <taxon>Bacteria</taxon>
        <taxon>Bacillati</taxon>
        <taxon>Actinomycetota</taxon>
        <taxon>Actinomycetes</taxon>
        <taxon>Streptosporangiales</taxon>
        <taxon>Nocardiopsidaceae</taxon>
        <taxon>Nocardiopsis</taxon>
    </lineage>
</organism>
<sequence length="123" mass="12567">MSQWNIQPAAVGGVLTTVAGHLGEEGSGDGLIGVMENIEKHLGECGDCAQSGVVGMALGEFATHYFKTMGDMASLTMSAVSGASKATTHYVNGNLEMAEEAQGNAGVVPEPEPPRNHGPNLAV</sequence>
<feature type="region of interest" description="Disordered" evidence="1">
    <location>
        <begin position="101"/>
        <end position="123"/>
    </location>
</feature>
<dbReference type="Pfam" id="PF20117">
    <property type="entry name" value="DUF6507"/>
    <property type="match status" value="1"/>
</dbReference>
<dbReference type="Proteomes" id="UP001183390">
    <property type="component" value="Unassembled WGS sequence"/>
</dbReference>
<keyword evidence="3" id="KW-1185">Reference proteome</keyword>
<gene>
    <name evidence="2" type="ORF">RM479_00145</name>
</gene>
<comment type="caution">
    <text evidence="2">The sequence shown here is derived from an EMBL/GenBank/DDBJ whole genome shotgun (WGS) entry which is preliminary data.</text>
</comment>
<evidence type="ECO:0000313" key="3">
    <source>
        <dbReference type="Proteomes" id="UP001183390"/>
    </source>
</evidence>
<dbReference type="RefSeq" id="WP_311509594.1">
    <property type="nucleotide sequence ID" value="NZ_JAVREP010000001.1"/>
</dbReference>
<accession>A0ABU2M2E6</accession>
<reference evidence="3" key="1">
    <citation type="submission" date="2023-07" db="EMBL/GenBank/DDBJ databases">
        <title>30 novel species of actinomycetes from the DSMZ collection.</title>
        <authorList>
            <person name="Nouioui I."/>
        </authorList>
    </citation>
    <scope>NUCLEOTIDE SEQUENCE [LARGE SCALE GENOMIC DNA]</scope>
    <source>
        <strain evidence="3">DSM 44743</strain>
    </source>
</reference>
<evidence type="ECO:0000256" key="1">
    <source>
        <dbReference type="SAM" id="MobiDB-lite"/>
    </source>
</evidence>
<protein>
    <submittedName>
        <fullName evidence="2">DUF6507 family protein</fullName>
    </submittedName>
</protein>
<evidence type="ECO:0000313" key="2">
    <source>
        <dbReference type="EMBL" id="MDT0326821.1"/>
    </source>
</evidence>
<proteinExistence type="predicted"/>
<dbReference type="InterPro" id="IPR045436">
    <property type="entry name" value="DUF6507"/>
</dbReference>